<name>A0A9Q3J1Z2_9BASI</name>
<dbReference type="Proteomes" id="UP000765509">
    <property type="component" value="Unassembled WGS sequence"/>
</dbReference>
<dbReference type="AlphaFoldDB" id="A0A9Q3J1Z2"/>
<keyword evidence="3" id="KW-1185">Reference proteome</keyword>
<comment type="caution">
    <text evidence="2">The sequence shown here is derived from an EMBL/GenBank/DDBJ whole genome shotgun (WGS) entry which is preliminary data.</text>
</comment>
<evidence type="ECO:0000256" key="1">
    <source>
        <dbReference type="SAM" id="MobiDB-lite"/>
    </source>
</evidence>
<protein>
    <submittedName>
        <fullName evidence="2">Uncharacterized protein</fullName>
    </submittedName>
</protein>
<gene>
    <name evidence="2" type="ORF">O181_093828</name>
</gene>
<evidence type="ECO:0000313" key="2">
    <source>
        <dbReference type="EMBL" id="MBW0554113.1"/>
    </source>
</evidence>
<feature type="region of interest" description="Disordered" evidence="1">
    <location>
        <begin position="51"/>
        <end position="81"/>
    </location>
</feature>
<accession>A0A9Q3J1Z2</accession>
<proteinExistence type="predicted"/>
<evidence type="ECO:0000313" key="3">
    <source>
        <dbReference type="Proteomes" id="UP000765509"/>
    </source>
</evidence>
<dbReference type="EMBL" id="AVOT02060676">
    <property type="protein sequence ID" value="MBW0554113.1"/>
    <property type="molecule type" value="Genomic_DNA"/>
</dbReference>
<reference evidence="2" key="1">
    <citation type="submission" date="2021-03" db="EMBL/GenBank/DDBJ databases">
        <title>Draft genome sequence of rust myrtle Austropuccinia psidii MF-1, a brazilian biotype.</title>
        <authorList>
            <person name="Quecine M.C."/>
            <person name="Pachon D.M.R."/>
            <person name="Bonatelli M.L."/>
            <person name="Correr F.H."/>
            <person name="Franceschini L.M."/>
            <person name="Leite T.F."/>
            <person name="Margarido G.R.A."/>
            <person name="Almeida C.A."/>
            <person name="Ferrarezi J.A."/>
            <person name="Labate C.A."/>
        </authorList>
    </citation>
    <scope>NUCLEOTIDE SEQUENCE</scope>
    <source>
        <strain evidence="2">MF-1</strain>
    </source>
</reference>
<organism evidence="2 3">
    <name type="scientific">Austropuccinia psidii MF-1</name>
    <dbReference type="NCBI Taxonomy" id="1389203"/>
    <lineage>
        <taxon>Eukaryota</taxon>
        <taxon>Fungi</taxon>
        <taxon>Dikarya</taxon>
        <taxon>Basidiomycota</taxon>
        <taxon>Pucciniomycotina</taxon>
        <taxon>Pucciniomycetes</taxon>
        <taxon>Pucciniales</taxon>
        <taxon>Sphaerophragmiaceae</taxon>
        <taxon>Austropuccinia</taxon>
    </lineage>
</organism>
<sequence length="132" mass="15170">MNDQLRILKDHVLEIINNNNEFATHLKKSDSERQNLKNEIISNVKQIHDNYEPHIPRHSTPLTEEKPSLKGNLNPFSGESPISAKDIPNWKDCKHSLVKENIIMLSSSEKLPDEIKVGKLHSLLTRTAKKLY</sequence>